<evidence type="ECO:0000259" key="1">
    <source>
        <dbReference type="SMART" id="SM00903"/>
    </source>
</evidence>
<organism evidence="2 3">
    <name type="scientific">Devosia salina</name>
    <dbReference type="NCBI Taxonomy" id="2860336"/>
    <lineage>
        <taxon>Bacteria</taxon>
        <taxon>Pseudomonadati</taxon>
        <taxon>Pseudomonadota</taxon>
        <taxon>Alphaproteobacteria</taxon>
        <taxon>Hyphomicrobiales</taxon>
        <taxon>Devosiaceae</taxon>
        <taxon>Devosia</taxon>
    </lineage>
</organism>
<dbReference type="InterPro" id="IPR012349">
    <property type="entry name" value="Split_barrel_FMN-bd"/>
</dbReference>
<dbReference type="Pfam" id="PF01613">
    <property type="entry name" value="Flavin_Reduct"/>
    <property type="match status" value="1"/>
</dbReference>
<proteinExistence type="predicted"/>
<dbReference type="RefSeq" id="WP_220307342.1">
    <property type="nucleotide sequence ID" value="NZ_CP080590.1"/>
</dbReference>
<protein>
    <submittedName>
        <fullName evidence="2">Flavin reductase family protein</fullName>
    </submittedName>
</protein>
<dbReference type="InterPro" id="IPR002563">
    <property type="entry name" value="Flavin_Rdtase-like_dom"/>
</dbReference>
<dbReference type="Gene3D" id="2.30.110.10">
    <property type="entry name" value="Electron Transport, Fmn-binding Protein, Chain A"/>
    <property type="match status" value="1"/>
</dbReference>
<dbReference type="PANTHER" id="PTHR43812">
    <property type="entry name" value="BLR2425 PROTEIN"/>
    <property type="match status" value="1"/>
</dbReference>
<dbReference type="SUPFAM" id="SSF50475">
    <property type="entry name" value="FMN-binding split barrel"/>
    <property type="match status" value="1"/>
</dbReference>
<sequence length="205" mass="22353">MSDYHSFDPALGHGLPHDPIKAIIAPRPIGWISSIGASGVANLAPYSYFNMFSHKPPILIFGSEGRKDTLSNVVQSGAFVFNLATQDLAQQMNQSSGTYPPLTDEFEMAGLGKLNSDTIAVPRVADAAAAMECRVLETRQLHDLDGQPVLSHLIIGQVTRVHIRADLLLDGRFDMVRAGTIARCGYRGDYVRATQTFEMLRPQIG</sequence>
<accession>A0ABX8WQ01</accession>
<dbReference type="SMART" id="SM00903">
    <property type="entry name" value="Flavin_Reduct"/>
    <property type="match status" value="1"/>
</dbReference>
<dbReference type="PANTHER" id="PTHR43812:SF2">
    <property type="entry name" value="FLAVIN REDUCTASE LIKE DOMAIN-CONTAINING PROTEIN"/>
    <property type="match status" value="1"/>
</dbReference>
<dbReference type="EMBL" id="CP080590">
    <property type="protein sequence ID" value="QYO78890.1"/>
    <property type="molecule type" value="Genomic_DNA"/>
</dbReference>
<dbReference type="Proteomes" id="UP000825799">
    <property type="component" value="Chromosome"/>
</dbReference>
<feature type="domain" description="Flavin reductase like" evidence="1">
    <location>
        <begin position="22"/>
        <end position="175"/>
    </location>
</feature>
<name>A0ABX8WQ01_9HYPH</name>
<reference evidence="2 3" key="1">
    <citation type="submission" date="2021-08" db="EMBL/GenBank/DDBJ databases">
        <title>Devosia salina sp. nov., isolated from the South China Sea sediment.</title>
        <authorList>
            <person name="Zhou Z."/>
        </authorList>
    </citation>
    <scope>NUCLEOTIDE SEQUENCE [LARGE SCALE GENOMIC DNA]</scope>
    <source>
        <strain evidence="2 3">SCS-3</strain>
    </source>
</reference>
<keyword evidence="3" id="KW-1185">Reference proteome</keyword>
<evidence type="ECO:0000313" key="2">
    <source>
        <dbReference type="EMBL" id="QYO78890.1"/>
    </source>
</evidence>
<gene>
    <name evidence="2" type="ORF">K1X15_10290</name>
</gene>
<evidence type="ECO:0000313" key="3">
    <source>
        <dbReference type="Proteomes" id="UP000825799"/>
    </source>
</evidence>